<evidence type="ECO:0000259" key="2">
    <source>
        <dbReference type="Pfam" id="PF01370"/>
    </source>
</evidence>
<evidence type="ECO:0000256" key="1">
    <source>
        <dbReference type="ARBA" id="ARBA00023027"/>
    </source>
</evidence>
<keyword evidence="4" id="KW-1185">Reference proteome</keyword>
<dbReference type="AlphaFoldDB" id="A0A5B0DQD0"/>
<dbReference type="Proteomes" id="UP000324738">
    <property type="component" value="Unassembled WGS sequence"/>
</dbReference>
<dbReference type="InterPro" id="IPR001509">
    <property type="entry name" value="Epimerase_deHydtase"/>
</dbReference>
<accession>A0A5B0DQD0</accession>
<dbReference type="PRINTS" id="PR01713">
    <property type="entry name" value="NUCEPIMERASE"/>
</dbReference>
<dbReference type="RefSeq" id="WP_149301280.1">
    <property type="nucleotide sequence ID" value="NZ_VTWH01000004.1"/>
</dbReference>
<comment type="caution">
    <text evidence="3">The sequence shown here is derived from an EMBL/GenBank/DDBJ whole genome shotgun (WGS) entry which is preliminary data.</text>
</comment>
<reference evidence="3 4" key="1">
    <citation type="submission" date="2019-08" db="EMBL/GenBank/DDBJ databases">
        <title>Aureimonas fodiniaquatilis sp. nov., isolated from a coal mine wastewater.</title>
        <authorList>
            <person name="Kim W."/>
        </authorList>
    </citation>
    <scope>NUCLEOTIDE SEQUENCE [LARGE SCALE GENOMIC DNA]</scope>
    <source>
        <strain evidence="3 4">CAU 1482</strain>
    </source>
</reference>
<sequence length="332" mass="36646">MRVLITGCAGFIGFHLARRMLADGHVICGIDSLSAYYDVGLKRRRLALLQKAESFEFLHQDIADKPALDEAFKRFAPEIVVHLAAQAGVRHSITHPQDYVSANICGTFNLLEACRAFPVRHLMLASTSSVYGANPDMPYQETASVMQPLTLYAASKGAGELMAHSYSHLFKIPMTAIRFFTVYGPWGRPDMAYYIFTRQILAGQPIDINNNGQSSRDFTYIDDLVETLCRLTVVTPDGVAVDGDTLSPVAPYRVVNAGGGQPMPLLDFVREIEKATGKTAIRQMRPLPAGDATGTFASSALLQRLVGYKPQTPISIGIPRFVDWYRREIETI</sequence>
<gene>
    <name evidence="3" type="ORF">FPY71_15760</name>
</gene>
<dbReference type="SUPFAM" id="SSF51735">
    <property type="entry name" value="NAD(P)-binding Rossmann-fold domains"/>
    <property type="match status" value="1"/>
</dbReference>
<protein>
    <submittedName>
        <fullName evidence="3">NAD-dependent epimerase/dehydratase family protein</fullName>
    </submittedName>
</protein>
<dbReference type="Gene3D" id="3.40.50.720">
    <property type="entry name" value="NAD(P)-binding Rossmann-like Domain"/>
    <property type="match status" value="1"/>
</dbReference>
<dbReference type="OrthoDB" id="9801785at2"/>
<dbReference type="PANTHER" id="PTHR43574">
    <property type="entry name" value="EPIMERASE-RELATED"/>
    <property type="match status" value="1"/>
</dbReference>
<evidence type="ECO:0000313" key="3">
    <source>
        <dbReference type="EMBL" id="KAA0969007.1"/>
    </source>
</evidence>
<dbReference type="InterPro" id="IPR036291">
    <property type="entry name" value="NAD(P)-bd_dom_sf"/>
</dbReference>
<feature type="domain" description="NAD-dependent epimerase/dehydratase" evidence="2">
    <location>
        <begin position="3"/>
        <end position="230"/>
    </location>
</feature>
<dbReference type="EMBL" id="VTWH01000004">
    <property type="protein sequence ID" value="KAA0969007.1"/>
    <property type="molecule type" value="Genomic_DNA"/>
</dbReference>
<evidence type="ECO:0000313" key="4">
    <source>
        <dbReference type="Proteomes" id="UP000324738"/>
    </source>
</evidence>
<proteinExistence type="predicted"/>
<dbReference type="Pfam" id="PF01370">
    <property type="entry name" value="Epimerase"/>
    <property type="match status" value="1"/>
</dbReference>
<name>A0A5B0DQD0_9HYPH</name>
<organism evidence="3 4">
    <name type="scientific">Aureimonas fodinaquatilis</name>
    <dbReference type="NCBI Taxonomy" id="2565783"/>
    <lineage>
        <taxon>Bacteria</taxon>
        <taxon>Pseudomonadati</taxon>
        <taxon>Pseudomonadota</taxon>
        <taxon>Alphaproteobacteria</taxon>
        <taxon>Hyphomicrobiales</taxon>
        <taxon>Aurantimonadaceae</taxon>
        <taxon>Aureimonas</taxon>
    </lineage>
</organism>
<keyword evidence="1" id="KW-0520">NAD</keyword>